<feature type="domain" description="N-acetyltransferase" evidence="1">
    <location>
        <begin position="142"/>
        <end position="282"/>
    </location>
</feature>
<dbReference type="Gene3D" id="3.40.630.30">
    <property type="match status" value="2"/>
</dbReference>
<evidence type="ECO:0000313" key="3">
    <source>
        <dbReference type="Proteomes" id="UP000481872"/>
    </source>
</evidence>
<evidence type="ECO:0000259" key="1">
    <source>
        <dbReference type="PROSITE" id="PS51186"/>
    </source>
</evidence>
<dbReference type="InterPro" id="IPR016181">
    <property type="entry name" value="Acyl_CoA_acyltransferase"/>
</dbReference>
<dbReference type="Proteomes" id="UP000481872">
    <property type="component" value="Unassembled WGS sequence"/>
</dbReference>
<keyword evidence="3" id="KW-1185">Reference proteome</keyword>
<proteinExistence type="predicted"/>
<name>A0A6M0H290_9CLOT</name>
<organism evidence="2 3">
    <name type="scientific">Clostridium senegalense</name>
    <dbReference type="NCBI Taxonomy" id="1465809"/>
    <lineage>
        <taxon>Bacteria</taxon>
        <taxon>Bacillati</taxon>
        <taxon>Bacillota</taxon>
        <taxon>Clostridia</taxon>
        <taxon>Eubacteriales</taxon>
        <taxon>Clostridiaceae</taxon>
        <taxon>Clostridium</taxon>
    </lineage>
</organism>
<dbReference type="AlphaFoldDB" id="A0A6M0H290"/>
<dbReference type="SUPFAM" id="SSF55729">
    <property type="entry name" value="Acyl-CoA N-acyltransferases (Nat)"/>
    <property type="match status" value="1"/>
</dbReference>
<gene>
    <name evidence="2" type="ORF">G3M99_08320</name>
</gene>
<reference evidence="2 3" key="1">
    <citation type="submission" date="2020-02" db="EMBL/GenBank/DDBJ databases">
        <title>Genome assembly of a novel Clostridium senegalense strain.</title>
        <authorList>
            <person name="Gupta T.B."/>
            <person name="Jauregui R."/>
            <person name="Maclean P."/>
            <person name="Nawarathana A."/>
            <person name="Brightwell G."/>
        </authorList>
    </citation>
    <scope>NUCLEOTIDE SEQUENCE [LARGE SCALE GENOMIC DNA]</scope>
    <source>
        <strain evidence="2 3">AGRFS4</strain>
    </source>
</reference>
<accession>A0A6M0H290</accession>
<dbReference type="PROSITE" id="PS51186">
    <property type="entry name" value="GNAT"/>
    <property type="match status" value="1"/>
</dbReference>
<evidence type="ECO:0000313" key="2">
    <source>
        <dbReference type="EMBL" id="NEU04856.1"/>
    </source>
</evidence>
<sequence>MIKTVNDFSEILDFAWSLCQDNKKNSYPRRKSKEDLQSGIEKTINSDTRKIIACYKENILMGVCSFFLIEEEMYVQTNMFLIKDNYNITADEIINYLKNEFKGYNLLIGITFDNKEAIKYLESRNFKCIESSIDTRLYKENYKVRNIEKTINLLQGNQFEEYAKFHDKYAKDMYWNSEHIKESFDDFNIFVYMENGTIMGSIFVRNLKIEAEVIGLFIDERVTEKGIESDLINVMIKNIYKKYTNINDIVYFIDEDSEIELDSAKELGFKIIDKYRCYECKL</sequence>
<protein>
    <recommendedName>
        <fullName evidence="1">N-acetyltransferase domain-containing protein</fullName>
    </recommendedName>
</protein>
<dbReference type="GO" id="GO:0016747">
    <property type="term" value="F:acyltransferase activity, transferring groups other than amino-acyl groups"/>
    <property type="evidence" value="ECO:0007669"/>
    <property type="project" value="InterPro"/>
</dbReference>
<dbReference type="InterPro" id="IPR000182">
    <property type="entry name" value="GNAT_dom"/>
</dbReference>
<comment type="caution">
    <text evidence="2">The sequence shown here is derived from an EMBL/GenBank/DDBJ whole genome shotgun (WGS) entry which is preliminary data.</text>
</comment>
<dbReference type="EMBL" id="JAAGPU010000013">
    <property type="protein sequence ID" value="NEU04856.1"/>
    <property type="molecule type" value="Genomic_DNA"/>
</dbReference>
<dbReference type="RefSeq" id="WP_199869819.1">
    <property type="nucleotide sequence ID" value="NZ_JAAGPU010000013.1"/>
</dbReference>